<dbReference type="PANTHER" id="PTHR43630:SF2">
    <property type="entry name" value="GLYCOSYLTRANSFERASE"/>
    <property type="match status" value="1"/>
</dbReference>
<dbReference type="SUPFAM" id="SSF48452">
    <property type="entry name" value="TPR-like"/>
    <property type="match status" value="1"/>
</dbReference>
<dbReference type="Pfam" id="PF00535">
    <property type="entry name" value="Glycos_transf_2"/>
    <property type="match status" value="1"/>
</dbReference>
<comment type="caution">
    <text evidence="3">The sequence shown here is derived from an EMBL/GenBank/DDBJ whole genome shotgun (WGS) entry which is preliminary data.</text>
</comment>
<dbReference type="OrthoDB" id="9815923at2"/>
<evidence type="ECO:0000256" key="1">
    <source>
        <dbReference type="PROSITE-ProRule" id="PRU00339"/>
    </source>
</evidence>
<organism evidence="3 4">
    <name type="scientific">Candidatus Borkfalkia ceftriaxoniphila</name>
    <dbReference type="NCBI Taxonomy" id="2508949"/>
    <lineage>
        <taxon>Bacteria</taxon>
        <taxon>Bacillati</taxon>
        <taxon>Bacillota</taxon>
        <taxon>Clostridia</taxon>
        <taxon>Christensenellales</taxon>
        <taxon>Christensenellaceae</taxon>
        <taxon>Candidatus Borkfalkia</taxon>
    </lineage>
</organism>
<feature type="repeat" description="TPR" evidence="1">
    <location>
        <begin position="255"/>
        <end position="288"/>
    </location>
</feature>
<evidence type="ECO:0000259" key="2">
    <source>
        <dbReference type="Pfam" id="PF00535"/>
    </source>
</evidence>
<dbReference type="InterPro" id="IPR011990">
    <property type="entry name" value="TPR-like_helical_dom_sf"/>
</dbReference>
<protein>
    <submittedName>
        <fullName evidence="3">Glycosyltransferase family 2 protein</fullName>
    </submittedName>
</protein>
<dbReference type="PROSITE" id="PS50005">
    <property type="entry name" value="TPR"/>
    <property type="match status" value="1"/>
</dbReference>
<dbReference type="EMBL" id="SDOZ01000002">
    <property type="protein sequence ID" value="RXZ62466.1"/>
    <property type="molecule type" value="Genomic_DNA"/>
</dbReference>
<keyword evidence="3" id="KW-0808">Transferase</keyword>
<dbReference type="PANTHER" id="PTHR43630">
    <property type="entry name" value="POLY-BETA-1,6-N-ACETYL-D-GLUCOSAMINE SYNTHASE"/>
    <property type="match status" value="1"/>
</dbReference>
<dbReference type="AlphaFoldDB" id="A0A4V1QVF4"/>
<name>A0A4V1QVF4_9FIRM</name>
<accession>A0A4V1QVF4</accession>
<feature type="domain" description="Glycosyltransferase 2-like" evidence="2">
    <location>
        <begin position="1"/>
        <end position="132"/>
    </location>
</feature>
<dbReference type="InterPro" id="IPR029044">
    <property type="entry name" value="Nucleotide-diphossugar_trans"/>
</dbReference>
<dbReference type="SUPFAM" id="SSF53448">
    <property type="entry name" value="Nucleotide-diphospho-sugar transferases"/>
    <property type="match status" value="1"/>
</dbReference>
<dbReference type="CDD" id="cd02511">
    <property type="entry name" value="Beta4Glucosyltransferase"/>
    <property type="match status" value="1"/>
</dbReference>
<keyword evidence="4" id="KW-1185">Reference proteome</keyword>
<dbReference type="Gene3D" id="1.25.40.10">
    <property type="entry name" value="Tetratricopeptide repeat domain"/>
    <property type="match status" value="1"/>
</dbReference>
<sequence>MIVKDEEDVLARCLDSIQETYDELIVVDTGSTDKTVEIAKTYTDKVYTFEWVYDFSAARNYAFSLSECDFLMWLDADDVLDETNRQALKALKNSLTADVDMVMMPYVAAFDEEGKPTLSYERERIVRRTANFSWVGAVHEVIVPRGNVVHSDVSVFHKKIRPAEAGRNLKIFQKMLADGKTPDERQKFYYARELFDNGLYDAAVTAYSEFLNGDGWVENKICACRDLSACFCKKNMPKQALAALFKSFELDSPRAETCCDLGAFYMQHAMYGRAVFWYKLALNLKPDLTTGAFVFADCYGYIPAIQLCVCYDRLGQLQKAQKYNELAGRFKPNNASYLHNKQYFDKILKNKGNEQ</sequence>
<dbReference type="Gene3D" id="3.90.550.10">
    <property type="entry name" value="Spore Coat Polysaccharide Biosynthesis Protein SpsA, Chain A"/>
    <property type="match status" value="1"/>
</dbReference>
<keyword evidence="1" id="KW-0802">TPR repeat</keyword>
<gene>
    <name evidence="3" type="ORF">ESZ91_04970</name>
</gene>
<evidence type="ECO:0000313" key="3">
    <source>
        <dbReference type="EMBL" id="RXZ62466.1"/>
    </source>
</evidence>
<reference evidence="3 4" key="1">
    <citation type="journal article" date="2019" name="Gut">
        <title>Antibiotics-induced monodominance of a novel gut bacterial order.</title>
        <authorList>
            <person name="Hildebrand F."/>
            <person name="Moitinho-Silva L."/>
            <person name="Blasche S."/>
            <person name="Jahn M.T."/>
            <person name="Gossmann T.I."/>
            <person name="Heuerta-Cepas J."/>
            <person name="Hercog R."/>
            <person name="Luetge M."/>
            <person name="Bahram M."/>
            <person name="Pryszlak A."/>
            <person name="Alves R.J."/>
            <person name="Waszak S.M."/>
            <person name="Zhu A."/>
            <person name="Ye L."/>
            <person name="Costea P.I."/>
            <person name="Aalvink S."/>
            <person name="Belzer C."/>
            <person name="Forslund S.K."/>
            <person name="Sunagawa S."/>
            <person name="Hentschel U."/>
            <person name="Merten C."/>
            <person name="Patil K.R."/>
            <person name="Benes V."/>
            <person name="Bork P."/>
        </authorList>
    </citation>
    <scope>NUCLEOTIDE SEQUENCE [LARGE SCALE GENOMIC DNA]</scope>
    <source>
        <strain evidence="3 4">HDS1380</strain>
    </source>
</reference>
<dbReference type="GO" id="GO:0016740">
    <property type="term" value="F:transferase activity"/>
    <property type="evidence" value="ECO:0007669"/>
    <property type="project" value="UniProtKB-KW"/>
</dbReference>
<dbReference type="Proteomes" id="UP000291269">
    <property type="component" value="Unassembled WGS sequence"/>
</dbReference>
<evidence type="ECO:0000313" key="4">
    <source>
        <dbReference type="Proteomes" id="UP000291269"/>
    </source>
</evidence>
<dbReference type="InterPro" id="IPR001173">
    <property type="entry name" value="Glyco_trans_2-like"/>
</dbReference>
<proteinExistence type="predicted"/>
<dbReference type="InterPro" id="IPR019734">
    <property type="entry name" value="TPR_rpt"/>
</dbReference>